<gene>
    <name evidence="13" type="ORF">GIB67_015159</name>
</gene>
<dbReference type="Pfam" id="PF08879">
    <property type="entry name" value="WRC"/>
    <property type="match status" value="1"/>
</dbReference>
<dbReference type="Pfam" id="PF02373">
    <property type="entry name" value="JmjC"/>
    <property type="match status" value="1"/>
</dbReference>
<keyword evidence="14" id="KW-1185">Reference proteome</keyword>
<keyword evidence="7" id="KW-0862">Zinc</keyword>
<protein>
    <recommendedName>
        <fullName evidence="15">Lysine-specific demethylase JMJ25</fullName>
    </recommendedName>
</protein>
<evidence type="ECO:0000259" key="11">
    <source>
        <dbReference type="PROSITE" id="PS51184"/>
    </source>
</evidence>
<dbReference type="SMART" id="SM00558">
    <property type="entry name" value="JmjC"/>
    <property type="match status" value="1"/>
</dbReference>
<keyword evidence="4" id="KW-0805">Transcription regulation</keyword>
<evidence type="ECO:0000259" key="10">
    <source>
        <dbReference type="PROSITE" id="PS50089"/>
    </source>
</evidence>
<evidence type="ECO:0000256" key="7">
    <source>
        <dbReference type="PROSITE-ProRule" id="PRU00175"/>
    </source>
</evidence>
<evidence type="ECO:0000256" key="8">
    <source>
        <dbReference type="PROSITE-ProRule" id="PRU01002"/>
    </source>
</evidence>
<dbReference type="PANTHER" id="PTHR12549:SF17">
    <property type="entry name" value="E3 UBIQUITIN-PROTEIN LIGASE JMJ24"/>
    <property type="match status" value="1"/>
</dbReference>
<keyword evidence="7" id="KW-0863">Zinc-finger</keyword>
<dbReference type="GO" id="GO:0006357">
    <property type="term" value="P:regulation of transcription by RNA polymerase II"/>
    <property type="evidence" value="ECO:0007669"/>
    <property type="project" value="TreeGrafter"/>
</dbReference>
<dbReference type="SUPFAM" id="SSF51197">
    <property type="entry name" value="Clavaminate synthase-like"/>
    <property type="match status" value="1"/>
</dbReference>
<evidence type="ECO:0000256" key="5">
    <source>
        <dbReference type="ARBA" id="ARBA00023163"/>
    </source>
</evidence>
<comment type="caution">
    <text evidence="8">Lacks conserved residue(s) required for the propagation of feature annotation.</text>
</comment>
<feature type="region of interest" description="Disordered" evidence="9">
    <location>
        <begin position="56"/>
        <end position="100"/>
    </location>
</feature>
<evidence type="ECO:0000313" key="14">
    <source>
        <dbReference type="Proteomes" id="UP000541444"/>
    </source>
</evidence>
<keyword evidence="3" id="KW-0479">Metal-binding</keyword>
<name>A0A7J7LJ66_9MAGN</name>
<evidence type="ECO:0008006" key="15">
    <source>
        <dbReference type="Google" id="ProtNLM"/>
    </source>
</evidence>
<dbReference type="PROSITE" id="PS51667">
    <property type="entry name" value="WRC"/>
    <property type="match status" value="1"/>
</dbReference>
<comment type="caution">
    <text evidence="13">The sequence shown here is derived from an EMBL/GenBank/DDBJ whole genome shotgun (WGS) entry which is preliminary data.</text>
</comment>
<evidence type="ECO:0000256" key="3">
    <source>
        <dbReference type="ARBA" id="ARBA00022723"/>
    </source>
</evidence>
<comment type="similarity">
    <text evidence="2">Belongs to the JARID1 histone demethylase family.</text>
</comment>
<feature type="domain" description="WRC" evidence="12">
    <location>
        <begin position="18"/>
        <end position="62"/>
    </location>
</feature>
<keyword evidence="6" id="KW-0539">Nucleus</keyword>
<dbReference type="PANTHER" id="PTHR12549">
    <property type="entry name" value="JMJC DOMAIN-CONTAINING HISTONE DEMETHYLATION PROTEIN"/>
    <property type="match status" value="1"/>
</dbReference>
<dbReference type="GO" id="GO:0000785">
    <property type="term" value="C:chromatin"/>
    <property type="evidence" value="ECO:0007669"/>
    <property type="project" value="TreeGrafter"/>
</dbReference>
<dbReference type="InterPro" id="IPR014977">
    <property type="entry name" value="WRC_dom"/>
</dbReference>
<sequence>MEQQMRSTSGNSEENIGIPEHLRCKRSDGKQWRCTATSMPDKTVCEKHYIQAKKRAANSALRASLKKTRRNPFGDSDNMDSGNDEVDTPPFGSSKGGEELMGSVSSKKYISNQYSSESPPTGSLCMQNPLGFGVGAQRGGADFDDNQRSFSKTPRDFDMKSLRNKSQKNFDNGDLQESSDESTDSSDASGGLTCHQCRRNDTGRVYWCLNCDRRGYCDSCISKWYADIPLQEVQRICPLCRGTCNCKVCLRGDVLIKSKIREIAVSDKLQYSYNILSSILPVVKQIYSDQCSELELESRLRGTKVDIPRAKVHADEQMFCNCCRISIIDYHRHCTSCLYDLCITCCQDLRQESMLEVKGELAKNRVSDRNHYDESEKKQLGSYKLKWNSTFKYHDWNANSDGSIPCPPKAFGGCGCPSLTLRRLLKMNWVSKLMKSVDEMVNGCKVFDVDDPQSYCLGNSKLRQFCHREDNNDNFLYCPASQDIKLEGIRYFQKHWLRGEPVIVKQVYDCASSSSWDPMAIWRGIREIADEKMKDDIRTVKAIDCLNWTEADIELGQFIKGYTEGRIHEDGWPEMLKLKSWPSPSASEEFLLDQKPEFISKLPLLEYIHSKFGLLNVAAKLPHFSLQKDVGPRFLISYGTYEELGRGDSVTNLNISMRDMVYFLMHTHDVKVKGWQRTHIEKIQKTSMELDPNVLVSDAKGNFSDEHKSPDRSPIEKGKLDISSPRLNLNEDEIMEDQFNNGADVTSSSGRKEFDSGPSYEVCDAVMLDKAHAGAVWDVFRRQDVPKLVEYLTMNWKGFRMPSSLQNDSVKLCFLHMHPLYDKNVFLNSEHKRKLKDEFRIEPWTFEQHLGDAVFIPAGCPFQVRNLQVLGFEVSEEDIFPSCIDGNKETFMMGLFPSKLFFAVELINREFKGDSVNFKRNFDKTNSSVQLALDFLSPESLGDSVRLAEEIRCLPNDHEAKLQMLEMGKMALYAASSAIKEVEKLALDPKVRAELGFEDPNLTAMVSDNLEKMIKRTQIACV</sequence>
<dbReference type="InterPro" id="IPR018866">
    <property type="entry name" value="Znf-4CXXC_R1"/>
</dbReference>
<evidence type="ECO:0000256" key="6">
    <source>
        <dbReference type="ARBA" id="ARBA00023242"/>
    </source>
</evidence>
<feature type="region of interest" description="Disordered" evidence="9">
    <location>
        <begin position="136"/>
        <end position="191"/>
    </location>
</feature>
<dbReference type="InterPro" id="IPR001841">
    <property type="entry name" value="Znf_RING"/>
</dbReference>
<evidence type="ECO:0000256" key="2">
    <source>
        <dbReference type="ARBA" id="ARBA00006801"/>
    </source>
</evidence>
<dbReference type="GO" id="GO:0008270">
    <property type="term" value="F:zinc ion binding"/>
    <property type="evidence" value="ECO:0007669"/>
    <property type="project" value="UniProtKB-KW"/>
</dbReference>
<organism evidence="13 14">
    <name type="scientific">Kingdonia uniflora</name>
    <dbReference type="NCBI Taxonomy" id="39325"/>
    <lineage>
        <taxon>Eukaryota</taxon>
        <taxon>Viridiplantae</taxon>
        <taxon>Streptophyta</taxon>
        <taxon>Embryophyta</taxon>
        <taxon>Tracheophyta</taxon>
        <taxon>Spermatophyta</taxon>
        <taxon>Magnoliopsida</taxon>
        <taxon>Ranunculales</taxon>
        <taxon>Circaeasteraceae</taxon>
        <taxon>Kingdonia</taxon>
    </lineage>
</organism>
<evidence type="ECO:0000256" key="9">
    <source>
        <dbReference type="SAM" id="MobiDB-lite"/>
    </source>
</evidence>
<dbReference type="Gene3D" id="2.60.120.650">
    <property type="entry name" value="Cupin"/>
    <property type="match status" value="1"/>
</dbReference>
<feature type="domain" description="JmjC" evidence="11">
    <location>
        <begin position="584"/>
        <end position="952"/>
    </location>
</feature>
<evidence type="ECO:0000256" key="1">
    <source>
        <dbReference type="ARBA" id="ARBA00004123"/>
    </source>
</evidence>
<dbReference type="PROSITE" id="PS50089">
    <property type="entry name" value="ZF_RING_2"/>
    <property type="match status" value="1"/>
</dbReference>
<dbReference type="OrthoDB" id="1667110at2759"/>
<evidence type="ECO:0000259" key="12">
    <source>
        <dbReference type="PROSITE" id="PS51667"/>
    </source>
</evidence>
<dbReference type="PROSITE" id="PS51184">
    <property type="entry name" value="JMJC"/>
    <property type="match status" value="1"/>
</dbReference>
<feature type="domain" description="RING-type" evidence="10">
    <location>
        <begin position="194"/>
        <end position="241"/>
    </location>
</feature>
<dbReference type="Proteomes" id="UP000541444">
    <property type="component" value="Unassembled WGS sequence"/>
</dbReference>
<accession>A0A7J7LJ66</accession>
<dbReference type="GO" id="GO:0032454">
    <property type="term" value="F:histone H3K9 demethylase activity"/>
    <property type="evidence" value="ECO:0007669"/>
    <property type="project" value="InterPro"/>
</dbReference>
<keyword evidence="5" id="KW-0804">Transcription</keyword>
<evidence type="ECO:0000256" key="4">
    <source>
        <dbReference type="ARBA" id="ARBA00023015"/>
    </source>
</evidence>
<dbReference type="Pfam" id="PF10497">
    <property type="entry name" value="zf-4CXXC_R1"/>
    <property type="match status" value="1"/>
</dbReference>
<reference evidence="13 14" key="1">
    <citation type="journal article" date="2020" name="IScience">
        <title>Genome Sequencing of the Endangered Kingdonia uniflora (Circaeasteraceae, Ranunculales) Reveals Potential Mechanisms of Evolutionary Specialization.</title>
        <authorList>
            <person name="Sun Y."/>
            <person name="Deng T."/>
            <person name="Zhang A."/>
            <person name="Moore M.J."/>
            <person name="Landis J.B."/>
            <person name="Lin N."/>
            <person name="Zhang H."/>
            <person name="Zhang X."/>
            <person name="Huang J."/>
            <person name="Zhang X."/>
            <person name="Sun H."/>
            <person name="Wang H."/>
        </authorList>
    </citation>
    <scope>NUCLEOTIDE SEQUENCE [LARGE SCALE GENOMIC DNA]</scope>
    <source>
        <strain evidence="13">TB1705</strain>
        <tissue evidence="13">Leaf</tissue>
    </source>
</reference>
<dbReference type="InterPro" id="IPR003347">
    <property type="entry name" value="JmjC_dom"/>
</dbReference>
<comment type="subcellular location">
    <subcellularLocation>
        <location evidence="1">Nucleus</location>
    </subcellularLocation>
</comment>
<dbReference type="GO" id="GO:0000118">
    <property type="term" value="C:histone deacetylase complex"/>
    <property type="evidence" value="ECO:0007669"/>
    <property type="project" value="TreeGrafter"/>
</dbReference>
<dbReference type="AlphaFoldDB" id="A0A7J7LJ66"/>
<feature type="compositionally biased region" description="Basic and acidic residues" evidence="9">
    <location>
        <begin position="703"/>
        <end position="720"/>
    </location>
</feature>
<feature type="region of interest" description="Disordered" evidence="9">
    <location>
        <begin position="1"/>
        <end position="22"/>
    </location>
</feature>
<feature type="region of interest" description="Disordered" evidence="9">
    <location>
        <begin position="701"/>
        <end position="720"/>
    </location>
</feature>
<feature type="compositionally biased region" description="Polar residues" evidence="9">
    <location>
        <begin position="1"/>
        <end position="14"/>
    </location>
</feature>
<dbReference type="InterPro" id="IPR045109">
    <property type="entry name" value="LSDs-like"/>
</dbReference>
<dbReference type="GO" id="GO:0003712">
    <property type="term" value="F:transcription coregulator activity"/>
    <property type="evidence" value="ECO:0007669"/>
    <property type="project" value="TreeGrafter"/>
</dbReference>
<proteinExistence type="inferred from homology"/>
<evidence type="ECO:0000313" key="13">
    <source>
        <dbReference type="EMBL" id="KAF6142673.1"/>
    </source>
</evidence>
<dbReference type="EMBL" id="JACGCM010002249">
    <property type="protein sequence ID" value="KAF6142673.1"/>
    <property type="molecule type" value="Genomic_DNA"/>
</dbReference>
<dbReference type="GO" id="GO:0031490">
    <property type="term" value="F:chromatin DNA binding"/>
    <property type="evidence" value="ECO:0007669"/>
    <property type="project" value="TreeGrafter"/>
</dbReference>